<evidence type="ECO:0000313" key="18">
    <source>
        <dbReference type="Proteomes" id="UP001174909"/>
    </source>
</evidence>
<evidence type="ECO:0000256" key="16">
    <source>
        <dbReference type="SAM" id="Phobius"/>
    </source>
</evidence>
<name>A0AA35TC80_GEOBA</name>
<dbReference type="InterPro" id="IPR000711">
    <property type="entry name" value="ATPase_OSCP/dsu"/>
</dbReference>
<dbReference type="EMBL" id="CASHTH010003452">
    <property type="protein sequence ID" value="CAI8045124.1"/>
    <property type="molecule type" value="Genomic_DNA"/>
</dbReference>
<evidence type="ECO:0000256" key="6">
    <source>
        <dbReference type="ARBA" id="ARBA00022547"/>
    </source>
</evidence>
<dbReference type="Proteomes" id="UP001174909">
    <property type="component" value="Unassembled WGS sequence"/>
</dbReference>
<evidence type="ECO:0000256" key="14">
    <source>
        <dbReference type="RuleBase" id="RU003848"/>
    </source>
</evidence>
<dbReference type="Gene3D" id="6.10.250.1580">
    <property type="match status" value="1"/>
</dbReference>
<comment type="function">
    <text evidence="13">F(1)F(0) ATP synthase produces ATP from ADP in the presence of a proton or sodium gradient. F-type ATPases consist of two structural domains, F(1) containing the extramembraneous catalytic core and F(0) containing the membrane proton channel, linked together by a central stalk and a peripheral stalk. During catalysis, ATP synthesis in the catalytic domain of F(1) is coupled via a rotary mechanism of the central stalk subunits to proton translocation.</text>
</comment>
<dbReference type="PRINTS" id="PR00125">
    <property type="entry name" value="ATPASEDELTA"/>
</dbReference>
<dbReference type="InterPro" id="IPR005864">
    <property type="entry name" value="ATP_synth_F0_bsu_bac"/>
</dbReference>
<evidence type="ECO:0000256" key="15">
    <source>
        <dbReference type="SAM" id="MobiDB-lite"/>
    </source>
</evidence>
<reference evidence="17" key="1">
    <citation type="submission" date="2023-03" db="EMBL/GenBank/DDBJ databases">
        <authorList>
            <person name="Steffen K."/>
            <person name="Cardenas P."/>
        </authorList>
    </citation>
    <scope>NUCLEOTIDE SEQUENCE</scope>
</reference>
<proteinExistence type="inferred from homology"/>
<keyword evidence="8 14" id="KW-0375">Hydrogen ion transport</keyword>
<evidence type="ECO:0000256" key="13">
    <source>
        <dbReference type="ARBA" id="ARBA00025198"/>
    </source>
</evidence>
<evidence type="ECO:0000256" key="5">
    <source>
        <dbReference type="ARBA" id="ARBA00022475"/>
    </source>
</evidence>
<comment type="subcellular location">
    <subcellularLocation>
        <location evidence="2">Endomembrane system</location>
    </subcellularLocation>
    <subcellularLocation>
        <location evidence="1">Membrane</location>
        <topology evidence="1">Single-pass membrane protein</topology>
    </subcellularLocation>
</comment>
<evidence type="ECO:0000256" key="8">
    <source>
        <dbReference type="ARBA" id="ARBA00022781"/>
    </source>
</evidence>
<evidence type="ECO:0000256" key="12">
    <source>
        <dbReference type="ARBA" id="ARBA00023310"/>
    </source>
</evidence>
<evidence type="ECO:0000256" key="10">
    <source>
        <dbReference type="ARBA" id="ARBA00023065"/>
    </source>
</evidence>
<keyword evidence="18" id="KW-1185">Reference proteome</keyword>
<dbReference type="Pfam" id="PF00213">
    <property type="entry name" value="OSCP"/>
    <property type="match status" value="1"/>
</dbReference>
<dbReference type="AlphaFoldDB" id="A0AA35TC80"/>
<comment type="caution">
    <text evidence="17">The sequence shown here is derived from an EMBL/GenBank/DDBJ whole genome shotgun (WGS) entry which is preliminary data.</text>
</comment>
<sequence>MEALGIAPFQLVLYAVNFIALVVLLRLFLYKPVKVMLARRQQKIADGLEAAERAQKEAEGQRAAFERELAAAREDAQQEARAAAEATERMRGDVLQSAREEAEQIKARAREEAEREREQVTEALRREAGELALLIARKVIAETVDPATHRALVDRVWPTSIRYEVDSQLIGGLLIRVGDEVIDGSVAARLRELDSTLRRTK</sequence>
<dbReference type="GO" id="GO:0046961">
    <property type="term" value="F:proton-transporting ATPase activity, rotational mechanism"/>
    <property type="evidence" value="ECO:0007669"/>
    <property type="project" value="TreeGrafter"/>
</dbReference>
<protein>
    <submittedName>
        <fullName evidence="17">ATP synthase subunit b, sodium ion specific</fullName>
    </submittedName>
</protein>
<dbReference type="PANTHER" id="PTHR33445">
    <property type="entry name" value="ATP SYNTHASE SUBUNIT B', CHLOROPLASTIC"/>
    <property type="match status" value="1"/>
</dbReference>
<organism evidence="17 18">
    <name type="scientific">Geodia barretti</name>
    <name type="common">Barrett's horny sponge</name>
    <dbReference type="NCBI Taxonomy" id="519541"/>
    <lineage>
        <taxon>Eukaryota</taxon>
        <taxon>Metazoa</taxon>
        <taxon>Porifera</taxon>
        <taxon>Demospongiae</taxon>
        <taxon>Heteroscleromorpha</taxon>
        <taxon>Tetractinellida</taxon>
        <taxon>Astrophorina</taxon>
        <taxon>Geodiidae</taxon>
        <taxon>Geodia</taxon>
    </lineage>
</organism>
<keyword evidence="9 16" id="KW-1133">Transmembrane helix</keyword>
<dbReference type="NCBIfam" id="TIGR01144">
    <property type="entry name" value="ATP_synt_b"/>
    <property type="match status" value="1"/>
</dbReference>
<accession>A0AA35TC80</accession>
<evidence type="ECO:0000256" key="11">
    <source>
        <dbReference type="ARBA" id="ARBA00023136"/>
    </source>
</evidence>
<dbReference type="CDD" id="cd06503">
    <property type="entry name" value="ATP-synt_Fo_b"/>
    <property type="match status" value="1"/>
</dbReference>
<dbReference type="HAMAP" id="MF_01398">
    <property type="entry name" value="ATP_synth_b_bprime"/>
    <property type="match status" value="1"/>
</dbReference>
<dbReference type="InterPro" id="IPR050059">
    <property type="entry name" value="ATP_synthase_B_chain"/>
</dbReference>
<feature type="region of interest" description="Disordered" evidence="15">
    <location>
        <begin position="76"/>
        <end position="98"/>
    </location>
</feature>
<evidence type="ECO:0000256" key="4">
    <source>
        <dbReference type="ARBA" id="ARBA00022448"/>
    </source>
</evidence>
<gene>
    <name evidence="17" type="ORF">GBAR_LOCUS24970</name>
</gene>
<dbReference type="PANTHER" id="PTHR33445:SF1">
    <property type="entry name" value="ATP SYNTHASE SUBUNIT B"/>
    <property type="match status" value="1"/>
</dbReference>
<keyword evidence="10 14" id="KW-0406">Ion transport</keyword>
<evidence type="ECO:0000313" key="17">
    <source>
        <dbReference type="EMBL" id="CAI8045124.1"/>
    </source>
</evidence>
<dbReference type="GO" id="GO:0045259">
    <property type="term" value="C:proton-transporting ATP synthase complex"/>
    <property type="evidence" value="ECO:0007669"/>
    <property type="project" value="UniProtKB-KW"/>
</dbReference>
<evidence type="ECO:0000256" key="1">
    <source>
        <dbReference type="ARBA" id="ARBA00004167"/>
    </source>
</evidence>
<keyword evidence="5" id="KW-1003">Cell membrane</keyword>
<feature type="transmembrane region" description="Helical" evidence="16">
    <location>
        <begin position="12"/>
        <end position="30"/>
    </location>
</feature>
<feature type="compositionally biased region" description="Basic and acidic residues" evidence="15">
    <location>
        <begin position="86"/>
        <end position="98"/>
    </location>
</feature>
<keyword evidence="11 16" id="KW-0472">Membrane</keyword>
<keyword evidence="12" id="KW-0066">ATP synthesis</keyword>
<keyword evidence="7 14" id="KW-0812">Transmembrane</keyword>
<evidence type="ECO:0000256" key="7">
    <source>
        <dbReference type="ARBA" id="ARBA00022692"/>
    </source>
</evidence>
<dbReference type="InterPro" id="IPR002146">
    <property type="entry name" value="ATP_synth_b/b'su_bac/chlpt"/>
</dbReference>
<evidence type="ECO:0000256" key="9">
    <source>
        <dbReference type="ARBA" id="ARBA00022989"/>
    </source>
</evidence>
<dbReference type="GO" id="GO:0046933">
    <property type="term" value="F:proton-transporting ATP synthase activity, rotational mechanism"/>
    <property type="evidence" value="ECO:0007669"/>
    <property type="project" value="InterPro"/>
</dbReference>
<comment type="similarity">
    <text evidence="3 14">Belongs to the ATPase B chain family.</text>
</comment>
<dbReference type="GO" id="GO:0012505">
    <property type="term" value="C:endomembrane system"/>
    <property type="evidence" value="ECO:0007669"/>
    <property type="project" value="UniProtKB-SubCell"/>
</dbReference>
<keyword evidence="6 14" id="KW-0138">CF(0)</keyword>
<dbReference type="Pfam" id="PF00430">
    <property type="entry name" value="ATP-synt_B"/>
    <property type="match status" value="1"/>
</dbReference>
<evidence type="ECO:0000256" key="2">
    <source>
        <dbReference type="ARBA" id="ARBA00004308"/>
    </source>
</evidence>
<evidence type="ECO:0000256" key="3">
    <source>
        <dbReference type="ARBA" id="ARBA00005513"/>
    </source>
</evidence>
<keyword evidence="4 14" id="KW-0813">Transport</keyword>